<comment type="caution">
    <text evidence="1">The sequence shown here is derived from an EMBL/GenBank/DDBJ whole genome shotgun (WGS) entry which is preliminary data.</text>
</comment>
<dbReference type="AlphaFoldDB" id="A0A9X4AW62"/>
<gene>
    <name evidence="1" type="ORF">KEG57_41510</name>
</gene>
<dbReference type="SUPFAM" id="SSF50969">
    <property type="entry name" value="YVTN repeat-like/Quinoprotein amine dehydrogenase"/>
    <property type="match status" value="1"/>
</dbReference>
<name>A0A9X4AW62_9BACT</name>
<organism evidence="1 2">
    <name type="scientific">Polyangium jinanense</name>
    <dbReference type="NCBI Taxonomy" id="2829994"/>
    <lineage>
        <taxon>Bacteria</taxon>
        <taxon>Pseudomonadati</taxon>
        <taxon>Myxococcota</taxon>
        <taxon>Polyangia</taxon>
        <taxon>Polyangiales</taxon>
        <taxon>Polyangiaceae</taxon>
        <taxon>Polyangium</taxon>
    </lineage>
</organism>
<dbReference type="InterPro" id="IPR011044">
    <property type="entry name" value="Quino_amine_DH_bsu"/>
</dbReference>
<dbReference type="Gene3D" id="2.130.10.10">
    <property type="entry name" value="YVTN repeat-like/Quinoprotein amine dehydrogenase"/>
    <property type="match status" value="1"/>
</dbReference>
<sequence>MVAPRGQYVAVFDALPPDGENERDDKDALRVRVFSHDGRTFTEVLDHTPARIGYRFGDARLGKAAVSDAGVVAFAVGSTIHVVRPGGSASKIEAPGAWFFFDPITPERLRLIVYRDGGEVIETHDTSTNTLVDTLRIGNSGGLPPQVDPATGDVLLYDGWYAREGGAFTPIDGGQSPGHVLRVGRGTLHLGHDVEQPGATQRRGRDGTEIPVPEAFQVWRRADAWRARNPMLASVDGRFILGRYVGKNTLFDAERLEPEELPVVPPQHTLRGSGIWALLDDHLAIGSRFGLFLVDLRTGRPIGDGPVALLGLALAGERVVTLHEDGVRVDGGAPIPVTPTVEPVLDGLRISPGGRWAAVRCGHDGFPVVILDLAEGREVRRIEPAATVAWIDGDRLAVHGSTGLRVLDVTTGVITALGDLPGSACLGSDGAGRFFVGTDATLVERDASGAVLRTLPVPKKLKGYTWPSELVVHGSEVYALARCRIFRWDAAGNCERLNALENGIGGAKTDPKFSDGPLRSVAVSHDGRWLAVTAKTKSHALGVVVCDREGTIAAWTGPIFGRRSVHGERAFCAFRGKTLVVGTEHGDVGVYALPA</sequence>
<dbReference type="SUPFAM" id="SSF75011">
    <property type="entry name" value="3-carboxy-cis,cis-mucoante lactonizing enzyme"/>
    <property type="match status" value="1"/>
</dbReference>
<accession>A0A9X4AW62</accession>
<evidence type="ECO:0008006" key="3">
    <source>
        <dbReference type="Google" id="ProtNLM"/>
    </source>
</evidence>
<keyword evidence="2" id="KW-1185">Reference proteome</keyword>
<evidence type="ECO:0000313" key="2">
    <source>
        <dbReference type="Proteomes" id="UP001151081"/>
    </source>
</evidence>
<protein>
    <recommendedName>
        <fullName evidence="3">WD40 repeat domain-containing protein</fullName>
    </recommendedName>
</protein>
<reference evidence="1 2" key="1">
    <citation type="submission" date="2021-04" db="EMBL/GenBank/DDBJ databases">
        <title>Genome analysis of Polyangium sp.</title>
        <authorList>
            <person name="Li Y."/>
            <person name="Wang J."/>
        </authorList>
    </citation>
    <scope>NUCLEOTIDE SEQUENCE [LARGE SCALE GENOMIC DNA]</scope>
    <source>
        <strain evidence="1 2">SDU14</strain>
    </source>
</reference>
<dbReference type="Proteomes" id="UP001151081">
    <property type="component" value="Unassembled WGS sequence"/>
</dbReference>
<proteinExistence type="predicted"/>
<dbReference type="InterPro" id="IPR015943">
    <property type="entry name" value="WD40/YVTN_repeat-like_dom_sf"/>
</dbReference>
<dbReference type="EMBL" id="JAGTJJ010000046">
    <property type="protein sequence ID" value="MDC3987019.1"/>
    <property type="molecule type" value="Genomic_DNA"/>
</dbReference>
<evidence type="ECO:0000313" key="1">
    <source>
        <dbReference type="EMBL" id="MDC3987019.1"/>
    </source>
</evidence>
<dbReference type="RefSeq" id="WP_272427378.1">
    <property type="nucleotide sequence ID" value="NZ_JAGTJJ010000046.1"/>
</dbReference>